<dbReference type="EMBL" id="JAUSVK010000001">
    <property type="protein sequence ID" value="MDQ0392009.1"/>
    <property type="molecule type" value="Genomic_DNA"/>
</dbReference>
<dbReference type="Pfam" id="PF03452">
    <property type="entry name" value="Anp1"/>
    <property type="match status" value="2"/>
</dbReference>
<protein>
    <submittedName>
        <fullName evidence="1">Peptide chain release factor subunit 1</fullName>
    </submittedName>
</protein>
<sequence length="264" mass="29508">MQASPAPPPACEATYPSVLVLTPLKNAASHLGRYTALLGRLEWPRECLSLGILESDSTDGSWDRLCEAEPALAQRAARVALVKRDYGFRIPDGVPRWAPEIQQLRRSILARARNQLLFRALREEDWVLWLDVDVVDYPADILSRLLATGFQIVHPHCVREPGGPTFDRNAWCRHANATLEDFRGREAVRLDAVGGTMLLVKADLHRDGLIFPPFPYGVANPRIRPHHPLWGQGEMETEGFGIMALDMGAQCWGLPGLEIRHADE</sequence>
<dbReference type="InterPro" id="IPR052086">
    <property type="entry name" value="Mannan_Polymerase_Subunit"/>
</dbReference>
<comment type="caution">
    <text evidence="1">The sequence shown here is derived from an EMBL/GenBank/DDBJ whole genome shotgun (WGS) entry which is preliminary data.</text>
</comment>
<evidence type="ECO:0000313" key="2">
    <source>
        <dbReference type="Proteomes" id="UP001237448"/>
    </source>
</evidence>
<dbReference type="Gene3D" id="3.90.550.10">
    <property type="entry name" value="Spore Coat Polysaccharide Biosynthesis Protein SpsA, Chain A"/>
    <property type="match status" value="2"/>
</dbReference>
<keyword evidence="2" id="KW-1185">Reference proteome</keyword>
<dbReference type="RefSeq" id="WP_307425235.1">
    <property type="nucleotide sequence ID" value="NZ_JAUSVK010000001.1"/>
</dbReference>
<dbReference type="Proteomes" id="UP001237448">
    <property type="component" value="Unassembled WGS sequence"/>
</dbReference>
<proteinExistence type="predicted"/>
<gene>
    <name evidence="1" type="ORF">J3R73_001801</name>
</gene>
<dbReference type="InterPro" id="IPR029044">
    <property type="entry name" value="Nucleotide-diphossugar_trans"/>
</dbReference>
<evidence type="ECO:0000313" key="1">
    <source>
        <dbReference type="EMBL" id="MDQ0392009.1"/>
    </source>
</evidence>
<accession>A0ABU0FCY7</accession>
<dbReference type="PANTHER" id="PTHR43083:SF6">
    <property type="entry name" value="MANNAN POLYMERASE COMPLEXES SUBUNIT MNN9"/>
    <property type="match status" value="1"/>
</dbReference>
<dbReference type="PANTHER" id="PTHR43083">
    <property type="entry name" value="MANNAN POLYMERASE II"/>
    <property type="match status" value="1"/>
</dbReference>
<organism evidence="1 2">
    <name type="scientific">Labrys monachus</name>
    <dbReference type="NCBI Taxonomy" id="217067"/>
    <lineage>
        <taxon>Bacteria</taxon>
        <taxon>Pseudomonadati</taxon>
        <taxon>Pseudomonadota</taxon>
        <taxon>Alphaproteobacteria</taxon>
        <taxon>Hyphomicrobiales</taxon>
        <taxon>Xanthobacteraceae</taxon>
        <taxon>Labrys</taxon>
    </lineage>
</organism>
<name>A0ABU0FCY7_9HYPH</name>
<reference evidence="1 2" key="1">
    <citation type="submission" date="2023-07" db="EMBL/GenBank/DDBJ databases">
        <title>Genomic Encyclopedia of Type Strains, Phase IV (KMG-IV): sequencing the most valuable type-strain genomes for metagenomic binning, comparative biology and taxonomic classification.</title>
        <authorList>
            <person name="Goeker M."/>
        </authorList>
    </citation>
    <scope>NUCLEOTIDE SEQUENCE [LARGE SCALE GENOMIC DNA]</scope>
    <source>
        <strain evidence="1 2">DSM 5896</strain>
    </source>
</reference>
<dbReference type="SUPFAM" id="SSF53448">
    <property type="entry name" value="Nucleotide-diphospho-sugar transferases"/>
    <property type="match status" value="1"/>
</dbReference>